<dbReference type="InterPro" id="IPR029058">
    <property type="entry name" value="AB_hydrolase_fold"/>
</dbReference>
<dbReference type="PANTHER" id="PTHR43358:SF4">
    <property type="entry name" value="ALPHA_BETA HYDROLASE FOLD-1 DOMAIN-CONTAINING PROTEIN"/>
    <property type="match status" value="1"/>
</dbReference>
<dbReference type="RefSeq" id="WP_055425910.1">
    <property type="nucleotide sequence ID" value="NZ_FCOR01000010.1"/>
</dbReference>
<dbReference type="PANTHER" id="PTHR43358">
    <property type="entry name" value="ALPHA/BETA-HYDROLASE"/>
    <property type="match status" value="1"/>
</dbReference>
<feature type="domain" description="Serine aminopeptidase S33" evidence="1">
    <location>
        <begin position="82"/>
        <end position="189"/>
    </location>
</feature>
<name>A0A0X3AQR1_9FLAO</name>
<evidence type="ECO:0000313" key="3">
    <source>
        <dbReference type="Proteomes" id="UP000182761"/>
    </source>
</evidence>
<dbReference type="SUPFAM" id="SSF53474">
    <property type="entry name" value="alpha/beta-Hydrolases"/>
    <property type="match status" value="1"/>
</dbReference>
<organism evidence="2 3">
    <name type="scientific">Apibacter mensalis</name>
    <dbReference type="NCBI Taxonomy" id="1586267"/>
    <lineage>
        <taxon>Bacteria</taxon>
        <taxon>Pseudomonadati</taxon>
        <taxon>Bacteroidota</taxon>
        <taxon>Flavobacteriia</taxon>
        <taxon>Flavobacteriales</taxon>
        <taxon>Weeksellaceae</taxon>
        <taxon>Apibacter</taxon>
    </lineage>
</organism>
<dbReference type="Gene3D" id="3.40.50.1820">
    <property type="entry name" value="alpha/beta hydrolase"/>
    <property type="match status" value="1"/>
</dbReference>
<keyword evidence="3" id="KW-1185">Reference proteome</keyword>
<dbReference type="EMBL" id="FCOR01000010">
    <property type="protein sequence ID" value="CVK16721.1"/>
    <property type="molecule type" value="Genomic_DNA"/>
</dbReference>
<sequence>MFLFFLLINLIAGIQAYSLTHYKKDASKIHINVGYSTLFTGVSIPKPKTDLKPSKKFTSLKIPVENDKYLEAWLLEPEVVSKGIVLIFHGFGSEKSSMLDRAYVFLDMGYKTLLIDFSGAGGSYGIQTTLGYKEAENVKHAYDFVKNTLREKSIFLCGFSMGSVAIIKAQHDHNLNVKALILEAPYGRLIDAVKIRLGKIRYIGIPFSYLIMFWGGVLNGFNPFSMNPEEYIKNVSIPTLLLCGGKDPRIPVEESKRIFTNSASKEKEFKIFPDSYHHSYLKLYPQEWKNIVYNFLEKNNFK</sequence>
<dbReference type="AlphaFoldDB" id="A0A0X3AQR1"/>
<dbReference type="Proteomes" id="UP000182761">
    <property type="component" value="Unassembled WGS sequence"/>
</dbReference>
<dbReference type="InterPro" id="IPR052920">
    <property type="entry name" value="DNA-binding_regulatory"/>
</dbReference>
<dbReference type="InterPro" id="IPR022742">
    <property type="entry name" value="Hydrolase_4"/>
</dbReference>
<dbReference type="STRING" id="1586267.GCA_001418685_01584"/>
<gene>
    <name evidence="2" type="ORF">Ga0061079_1104</name>
</gene>
<evidence type="ECO:0000259" key="1">
    <source>
        <dbReference type="Pfam" id="PF12146"/>
    </source>
</evidence>
<reference evidence="2 3" key="1">
    <citation type="submission" date="2016-01" db="EMBL/GenBank/DDBJ databases">
        <authorList>
            <person name="McClelland M."/>
            <person name="Jain A."/>
            <person name="Saraogi P."/>
            <person name="Mendelson R."/>
            <person name="Westerman R."/>
            <person name="SanMiguel P."/>
            <person name="Csonka L."/>
        </authorList>
    </citation>
    <scope>NUCLEOTIDE SEQUENCE [LARGE SCALE GENOMIC DNA]</scope>
    <source>
        <strain evidence="2 3">R-53146</strain>
    </source>
</reference>
<protein>
    <recommendedName>
        <fullName evidence="1">Serine aminopeptidase S33 domain-containing protein</fullName>
    </recommendedName>
</protein>
<evidence type="ECO:0000313" key="2">
    <source>
        <dbReference type="EMBL" id="CVK16721.1"/>
    </source>
</evidence>
<proteinExistence type="predicted"/>
<dbReference type="Pfam" id="PF12146">
    <property type="entry name" value="Hydrolase_4"/>
    <property type="match status" value="1"/>
</dbReference>
<accession>A0A0X3AQR1</accession>